<feature type="transmembrane region" description="Helical" evidence="2">
    <location>
        <begin position="12"/>
        <end position="34"/>
    </location>
</feature>
<accession>A0AAD6CYU0</accession>
<sequence>MASFLIKGTVWMVAYTYGFISLVLYGLLTARLGLFFKKPTEKDHLELQLAHDRLWNLSKDYAGLSHYFLTLPTGFKFHFLSNDVPNSKEALASSKPLVIFIHGFPDSWAVWRHIASNPDLQNSATLVAIDMPGYGGTQGVKKYNGTNVLENMAQLIINLRIQYGVDSATETSKKRTIIVAHDWGCVVAMRLAAEAPSLADRFLLSNGPLMSLISSNIRRMLSAARKMLNDAWNSPLNSRVPLRQAWQTLAPLRYQLKMSGYIFVMQLPVPFSRFFLTGGNQAFMKMIHIGSHGSAKPTPEDLANSMASSMGPSLEESKTQTADGETYPNTVRFDSKFANVMNLAGYYRDGASVSYWKKSRETVIALDKLTNGKEPQGANGALKAPSTIFWGKKDIALHTAICLDGMSDFIPKNSQVVLLPKSGHFTPIELESRVALTMAIQWAIAGEQGDIGAALSKSSVEVIAQK</sequence>
<evidence type="ECO:0000256" key="2">
    <source>
        <dbReference type="SAM" id="Phobius"/>
    </source>
</evidence>
<dbReference type="InterPro" id="IPR029058">
    <property type="entry name" value="AB_hydrolase_fold"/>
</dbReference>
<dbReference type="InterPro" id="IPR000073">
    <property type="entry name" value="AB_hydrolase_1"/>
</dbReference>
<name>A0AAD6CYU0_9EURO</name>
<comment type="caution">
    <text evidence="4">The sequence shown here is derived from an EMBL/GenBank/DDBJ whole genome shotgun (WGS) entry which is preliminary data.</text>
</comment>
<reference evidence="4 5" key="1">
    <citation type="journal article" date="2023" name="IMA Fungus">
        <title>Comparative genomic study of the Penicillium genus elucidates a diverse pangenome and 15 lateral gene transfer events.</title>
        <authorList>
            <person name="Petersen C."/>
            <person name="Sorensen T."/>
            <person name="Nielsen M.R."/>
            <person name="Sondergaard T.E."/>
            <person name="Sorensen J.L."/>
            <person name="Fitzpatrick D.A."/>
            <person name="Frisvad J.C."/>
            <person name="Nielsen K.L."/>
        </authorList>
    </citation>
    <scope>NUCLEOTIDE SEQUENCE [LARGE SCALE GENOMIC DNA]</scope>
    <source>
        <strain evidence="4 5">IBT 35679</strain>
    </source>
</reference>
<dbReference type="GO" id="GO:0072330">
    <property type="term" value="P:monocarboxylic acid biosynthetic process"/>
    <property type="evidence" value="ECO:0007669"/>
    <property type="project" value="UniProtKB-ARBA"/>
</dbReference>
<keyword evidence="2" id="KW-1133">Transmembrane helix</keyword>
<feature type="domain" description="AB hydrolase-1" evidence="3">
    <location>
        <begin position="96"/>
        <end position="211"/>
    </location>
</feature>
<dbReference type="GO" id="GO:0017000">
    <property type="term" value="P:antibiotic biosynthetic process"/>
    <property type="evidence" value="ECO:0007669"/>
    <property type="project" value="UniProtKB-ARBA"/>
</dbReference>
<evidence type="ECO:0000313" key="4">
    <source>
        <dbReference type="EMBL" id="KAJ5545946.1"/>
    </source>
</evidence>
<proteinExistence type="predicted"/>
<organism evidence="4 5">
    <name type="scientific">Penicillium frequentans</name>
    <dbReference type="NCBI Taxonomy" id="3151616"/>
    <lineage>
        <taxon>Eukaryota</taxon>
        <taxon>Fungi</taxon>
        <taxon>Dikarya</taxon>
        <taxon>Ascomycota</taxon>
        <taxon>Pezizomycotina</taxon>
        <taxon>Eurotiomycetes</taxon>
        <taxon>Eurotiomycetidae</taxon>
        <taxon>Eurotiales</taxon>
        <taxon>Aspergillaceae</taxon>
        <taxon>Penicillium</taxon>
    </lineage>
</organism>
<keyword evidence="5" id="KW-1185">Reference proteome</keyword>
<evidence type="ECO:0000259" key="3">
    <source>
        <dbReference type="Pfam" id="PF00561"/>
    </source>
</evidence>
<feature type="region of interest" description="Disordered" evidence="1">
    <location>
        <begin position="295"/>
        <end position="327"/>
    </location>
</feature>
<dbReference type="Pfam" id="PF00561">
    <property type="entry name" value="Abhydrolase_1"/>
    <property type="match status" value="1"/>
</dbReference>
<dbReference type="SUPFAM" id="SSF53474">
    <property type="entry name" value="alpha/beta-Hydrolases"/>
    <property type="match status" value="1"/>
</dbReference>
<gene>
    <name evidence="4" type="ORF">N7494_003531</name>
</gene>
<evidence type="ECO:0000313" key="5">
    <source>
        <dbReference type="Proteomes" id="UP001220324"/>
    </source>
</evidence>
<dbReference type="EMBL" id="JAQIZZ010000003">
    <property type="protein sequence ID" value="KAJ5545946.1"/>
    <property type="molecule type" value="Genomic_DNA"/>
</dbReference>
<keyword evidence="2" id="KW-0812">Transmembrane</keyword>
<protein>
    <recommendedName>
        <fullName evidence="3">AB hydrolase-1 domain-containing protein</fullName>
    </recommendedName>
</protein>
<dbReference type="AlphaFoldDB" id="A0AAD6CYU0"/>
<dbReference type="PANTHER" id="PTHR43329">
    <property type="entry name" value="EPOXIDE HYDROLASE"/>
    <property type="match status" value="1"/>
</dbReference>
<dbReference type="Proteomes" id="UP001220324">
    <property type="component" value="Unassembled WGS sequence"/>
</dbReference>
<evidence type="ECO:0000256" key="1">
    <source>
        <dbReference type="SAM" id="MobiDB-lite"/>
    </source>
</evidence>
<dbReference type="Gene3D" id="3.40.50.1820">
    <property type="entry name" value="alpha/beta hydrolase"/>
    <property type="match status" value="1"/>
</dbReference>
<keyword evidence="2" id="KW-0472">Membrane</keyword>